<accession>A0AAW6FMQ9</accession>
<name>A0AAW6FMQ9_9BACT</name>
<evidence type="ECO:0000313" key="1">
    <source>
        <dbReference type="EMBL" id="MDB9224579.1"/>
    </source>
</evidence>
<gene>
    <name evidence="1" type="ORF">PN645_16480</name>
</gene>
<dbReference type="RefSeq" id="WP_140398513.1">
    <property type="nucleotide sequence ID" value="NZ_JADMUD010000012.1"/>
</dbReference>
<sequence>MPMNNSQIKWRILKALNALYENRKTPSTILSDGFVDYLTHTRRLLRRKLSNANYLEPCNGFAAYYEKNFKTDFQNAEQFLSAAGLEHDARRSYTLNDINTLQFIAANKSELQQSLTTLRTFSSRVFTYGGSKYLETHRSLLEAVYQLLEIEQFPAEDPKILQWRFVVDCPDARHIVLCENLNFLKTPRIARDNHIELWYVGGNNISNIDYIPDHKLTLPLYYSCDWDYDGLKIYERLQDRFARKSKSITLLYPSPILRKSVDSPEHNSRWKHDQPFSGLIRSAYSQEAISLIQDLIAQDEWVEEETCELIEMVKLT</sequence>
<evidence type="ECO:0008006" key="3">
    <source>
        <dbReference type="Google" id="ProtNLM"/>
    </source>
</evidence>
<proteinExistence type="predicted"/>
<dbReference type="EMBL" id="JAQMRD010000027">
    <property type="protein sequence ID" value="MDB9224579.1"/>
    <property type="molecule type" value="Genomic_DNA"/>
</dbReference>
<evidence type="ECO:0000313" key="2">
    <source>
        <dbReference type="Proteomes" id="UP001212263"/>
    </source>
</evidence>
<dbReference type="Proteomes" id="UP001212263">
    <property type="component" value="Unassembled WGS sequence"/>
</dbReference>
<dbReference type="AlphaFoldDB" id="A0AAW6FMQ9"/>
<protein>
    <recommendedName>
        <fullName evidence="3">Wadjet protein JetD C-terminal domain-containing protein</fullName>
    </recommendedName>
</protein>
<comment type="caution">
    <text evidence="1">The sequence shown here is derived from an EMBL/GenBank/DDBJ whole genome shotgun (WGS) entry which is preliminary data.</text>
</comment>
<organism evidence="1 2">
    <name type="scientific">Odoribacter splanchnicus</name>
    <dbReference type="NCBI Taxonomy" id="28118"/>
    <lineage>
        <taxon>Bacteria</taxon>
        <taxon>Pseudomonadati</taxon>
        <taxon>Bacteroidota</taxon>
        <taxon>Bacteroidia</taxon>
        <taxon>Bacteroidales</taxon>
        <taxon>Odoribacteraceae</taxon>
        <taxon>Odoribacter</taxon>
    </lineage>
</organism>
<reference evidence="1" key="1">
    <citation type="submission" date="2023-01" db="EMBL/GenBank/DDBJ databases">
        <title>Human gut microbiome strain richness.</title>
        <authorList>
            <person name="Chen-Liaw A."/>
        </authorList>
    </citation>
    <scope>NUCLEOTIDE SEQUENCE</scope>
    <source>
        <strain evidence="1">RTP21484st1_B7_RTP21484_190118</strain>
    </source>
</reference>